<gene>
    <name evidence="1" type="ORF">SHERM_03814</name>
</gene>
<name>A0A9N7NRW8_STRHE</name>
<evidence type="ECO:0000313" key="2">
    <source>
        <dbReference type="Proteomes" id="UP001153555"/>
    </source>
</evidence>
<accession>A0A9N7NRW8</accession>
<protein>
    <submittedName>
        <fullName evidence="1">NC domain-containing protein-related</fullName>
    </submittedName>
</protein>
<sequence length="123" mass="13376">MKPSIFSKSLYTELIILICENGYQTKKTGFLVCRESPQEAVGSSGQAVTGIGIPLSGALWFLLKCLVSSPAGRVTATAVTYSYSRYAVDIGVRSDKVEVKVEDIVSFLRGHKMKSLKAVEVVR</sequence>
<proteinExistence type="predicted"/>
<reference evidence="1" key="1">
    <citation type="submission" date="2019-12" db="EMBL/GenBank/DDBJ databases">
        <authorList>
            <person name="Scholes J."/>
        </authorList>
    </citation>
    <scope>NUCLEOTIDE SEQUENCE</scope>
</reference>
<comment type="caution">
    <text evidence="1">The sequence shown here is derived from an EMBL/GenBank/DDBJ whole genome shotgun (WGS) entry which is preliminary data.</text>
</comment>
<organism evidence="1 2">
    <name type="scientific">Striga hermonthica</name>
    <name type="common">Purple witchweed</name>
    <name type="synonym">Buchnera hermonthica</name>
    <dbReference type="NCBI Taxonomy" id="68872"/>
    <lineage>
        <taxon>Eukaryota</taxon>
        <taxon>Viridiplantae</taxon>
        <taxon>Streptophyta</taxon>
        <taxon>Embryophyta</taxon>
        <taxon>Tracheophyta</taxon>
        <taxon>Spermatophyta</taxon>
        <taxon>Magnoliopsida</taxon>
        <taxon>eudicotyledons</taxon>
        <taxon>Gunneridae</taxon>
        <taxon>Pentapetalae</taxon>
        <taxon>asterids</taxon>
        <taxon>lamiids</taxon>
        <taxon>Lamiales</taxon>
        <taxon>Orobanchaceae</taxon>
        <taxon>Buchnereae</taxon>
        <taxon>Striga</taxon>
    </lineage>
</organism>
<dbReference type="EMBL" id="CACSLK010030184">
    <property type="protein sequence ID" value="CAA0836754.1"/>
    <property type="molecule type" value="Genomic_DNA"/>
</dbReference>
<evidence type="ECO:0000313" key="1">
    <source>
        <dbReference type="EMBL" id="CAA0836754.1"/>
    </source>
</evidence>
<dbReference type="Proteomes" id="UP001153555">
    <property type="component" value="Unassembled WGS sequence"/>
</dbReference>
<dbReference type="AlphaFoldDB" id="A0A9N7NRW8"/>
<keyword evidence="2" id="KW-1185">Reference proteome</keyword>